<organism evidence="1 2">
    <name type="scientific">Caerostris extrusa</name>
    <name type="common">Bark spider</name>
    <name type="synonym">Caerostris bankana</name>
    <dbReference type="NCBI Taxonomy" id="172846"/>
    <lineage>
        <taxon>Eukaryota</taxon>
        <taxon>Metazoa</taxon>
        <taxon>Ecdysozoa</taxon>
        <taxon>Arthropoda</taxon>
        <taxon>Chelicerata</taxon>
        <taxon>Arachnida</taxon>
        <taxon>Araneae</taxon>
        <taxon>Araneomorphae</taxon>
        <taxon>Entelegynae</taxon>
        <taxon>Araneoidea</taxon>
        <taxon>Araneidae</taxon>
        <taxon>Caerostris</taxon>
    </lineage>
</organism>
<gene>
    <name evidence="1" type="ORF">CEXT_410811</name>
</gene>
<evidence type="ECO:0000313" key="1">
    <source>
        <dbReference type="EMBL" id="GIY99269.1"/>
    </source>
</evidence>
<accession>A0AAV4XZ20</accession>
<proteinExistence type="predicted"/>
<comment type="caution">
    <text evidence="1">The sequence shown here is derived from an EMBL/GenBank/DDBJ whole genome shotgun (WGS) entry which is preliminary data.</text>
</comment>
<dbReference type="AlphaFoldDB" id="A0AAV4XZ20"/>
<dbReference type="EMBL" id="BPLR01018403">
    <property type="protein sequence ID" value="GIY99269.1"/>
    <property type="molecule type" value="Genomic_DNA"/>
</dbReference>
<name>A0AAV4XZ20_CAEEX</name>
<dbReference type="Proteomes" id="UP001054945">
    <property type="component" value="Unassembled WGS sequence"/>
</dbReference>
<keyword evidence="2" id="KW-1185">Reference proteome</keyword>
<sequence>MKSGVLIGEDCEFVVLGEGKEDTTVSKKVEFLIPIPDFDSSHQSPRKRKQRDFPSPTHLFERFYLPSSGNKQGSEAIVFESFSSCVDSEPSAFCWGCSSDDRVRFSEKEGMTTGRTKGGNLAGFPPGAGALIARNNRLAGIIHVTRTVTGGFLESSYGGECSLP</sequence>
<reference evidence="1 2" key="1">
    <citation type="submission" date="2021-06" db="EMBL/GenBank/DDBJ databases">
        <title>Caerostris extrusa draft genome.</title>
        <authorList>
            <person name="Kono N."/>
            <person name="Arakawa K."/>
        </authorList>
    </citation>
    <scope>NUCLEOTIDE SEQUENCE [LARGE SCALE GENOMIC DNA]</scope>
</reference>
<evidence type="ECO:0000313" key="2">
    <source>
        <dbReference type="Proteomes" id="UP001054945"/>
    </source>
</evidence>
<protein>
    <submittedName>
        <fullName evidence="1">Uncharacterized protein</fullName>
    </submittedName>
</protein>